<protein>
    <submittedName>
        <fullName evidence="7">IBR domain-containing protein</fullName>
    </submittedName>
</protein>
<name>A0A914Y676_9BILA</name>
<dbReference type="Proteomes" id="UP000887577">
    <property type="component" value="Unplaced"/>
</dbReference>
<reference evidence="7" key="1">
    <citation type="submission" date="2022-11" db="UniProtKB">
        <authorList>
            <consortium name="WormBaseParasite"/>
        </authorList>
    </citation>
    <scope>IDENTIFICATION</scope>
</reference>
<feature type="domain" description="IBR" evidence="5">
    <location>
        <begin position="92"/>
        <end position="152"/>
    </location>
</feature>
<keyword evidence="3" id="KW-0833">Ubl conjugation pathway</keyword>
<sequence length="328" mass="38047">MFDKFKIRGIVLPTDNLKYKILSTDDIIEKINKLVEKCSEVIEEVSPQNCQKMICHFKWNCNKLLEKFCEADSFVHFLKKNNIDLSVPLTSEAMIDSFIQSNPLYKWCPNKSNGCTFVVKMDDDSEVEEIACQCGLTYCIQCYGIPHSPFPCILIHEWAVQLDEFKFIFNNNNVICPQCFECYEAVLGDNLFCTHCDHPLNVYHNKLTPRIYPDYYDYRIVSDQLQVILSKKDSLIGVKDAGFCSTVCNIAQSFVQKLLPLPVFSFFLDKDYLCKNSLNKNFVQRLIFDTEMLPLKFEELMAWINDVSIVIDVSDEEQNTLLNLLIDF</sequence>
<evidence type="ECO:0000256" key="4">
    <source>
        <dbReference type="ARBA" id="ARBA00022833"/>
    </source>
</evidence>
<evidence type="ECO:0000256" key="2">
    <source>
        <dbReference type="ARBA" id="ARBA00022771"/>
    </source>
</evidence>
<dbReference type="SUPFAM" id="SSF57850">
    <property type="entry name" value="RING/U-box"/>
    <property type="match status" value="1"/>
</dbReference>
<accession>A0A914Y676</accession>
<evidence type="ECO:0000256" key="1">
    <source>
        <dbReference type="ARBA" id="ARBA00022723"/>
    </source>
</evidence>
<dbReference type="InterPro" id="IPR002867">
    <property type="entry name" value="IBR_dom"/>
</dbReference>
<dbReference type="GO" id="GO:0008270">
    <property type="term" value="F:zinc ion binding"/>
    <property type="evidence" value="ECO:0007669"/>
    <property type="project" value="UniProtKB-KW"/>
</dbReference>
<keyword evidence="6" id="KW-1185">Reference proteome</keyword>
<organism evidence="6 7">
    <name type="scientific">Panagrolaimus superbus</name>
    <dbReference type="NCBI Taxonomy" id="310955"/>
    <lineage>
        <taxon>Eukaryota</taxon>
        <taxon>Metazoa</taxon>
        <taxon>Ecdysozoa</taxon>
        <taxon>Nematoda</taxon>
        <taxon>Chromadorea</taxon>
        <taxon>Rhabditida</taxon>
        <taxon>Tylenchina</taxon>
        <taxon>Panagrolaimomorpha</taxon>
        <taxon>Panagrolaimoidea</taxon>
        <taxon>Panagrolaimidae</taxon>
        <taxon>Panagrolaimus</taxon>
    </lineage>
</organism>
<evidence type="ECO:0000256" key="3">
    <source>
        <dbReference type="ARBA" id="ARBA00022786"/>
    </source>
</evidence>
<keyword evidence="1" id="KW-0479">Metal-binding</keyword>
<dbReference type="AlphaFoldDB" id="A0A914Y676"/>
<evidence type="ECO:0000313" key="6">
    <source>
        <dbReference type="Proteomes" id="UP000887577"/>
    </source>
</evidence>
<dbReference type="SMART" id="SM00647">
    <property type="entry name" value="IBR"/>
    <property type="match status" value="1"/>
</dbReference>
<dbReference type="WBParaSite" id="PSU_v2.g14267.t1">
    <property type="protein sequence ID" value="PSU_v2.g14267.t1"/>
    <property type="gene ID" value="PSU_v2.g14267"/>
</dbReference>
<evidence type="ECO:0000313" key="7">
    <source>
        <dbReference type="WBParaSite" id="PSU_v2.g14267.t1"/>
    </source>
</evidence>
<keyword evidence="4" id="KW-0862">Zinc</keyword>
<keyword evidence="2" id="KW-0863">Zinc-finger</keyword>
<dbReference type="Pfam" id="PF01485">
    <property type="entry name" value="IBR"/>
    <property type="match status" value="1"/>
</dbReference>
<proteinExistence type="predicted"/>
<evidence type="ECO:0000259" key="5">
    <source>
        <dbReference type="SMART" id="SM00647"/>
    </source>
</evidence>